<name>A0A3P7JJD4_STRVU</name>
<organism evidence="1 2">
    <name type="scientific">Strongylus vulgaris</name>
    <name type="common">Blood worm</name>
    <dbReference type="NCBI Taxonomy" id="40348"/>
    <lineage>
        <taxon>Eukaryota</taxon>
        <taxon>Metazoa</taxon>
        <taxon>Ecdysozoa</taxon>
        <taxon>Nematoda</taxon>
        <taxon>Chromadorea</taxon>
        <taxon>Rhabditida</taxon>
        <taxon>Rhabditina</taxon>
        <taxon>Rhabditomorpha</taxon>
        <taxon>Strongyloidea</taxon>
        <taxon>Strongylidae</taxon>
        <taxon>Strongylus</taxon>
    </lineage>
</organism>
<evidence type="ECO:0000313" key="1">
    <source>
        <dbReference type="EMBL" id="VDM76277.1"/>
    </source>
</evidence>
<proteinExistence type="predicted"/>
<dbReference type="EMBL" id="UYYB01096671">
    <property type="protein sequence ID" value="VDM76277.1"/>
    <property type="molecule type" value="Genomic_DNA"/>
</dbReference>
<reference evidence="1 2" key="1">
    <citation type="submission" date="2018-11" db="EMBL/GenBank/DDBJ databases">
        <authorList>
            <consortium name="Pathogen Informatics"/>
        </authorList>
    </citation>
    <scope>NUCLEOTIDE SEQUENCE [LARGE SCALE GENOMIC DNA]</scope>
</reference>
<accession>A0A3P7JJD4</accession>
<sequence length="81" mass="9588">MFFQRIVGDVLRYNKTSKYHLILHVRAKTIKEDDGIFYYYSDRVMNWNRSRHDGTRDDTIHFKSPFIPGDIYVGVGGNDVM</sequence>
<evidence type="ECO:0000313" key="2">
    <source>
        <dbReference type="Proteomes" id="UP000270094"/>
    </source>
</evidence>
<gene>
    <name evidence="1" type="ORF">SVUK_LOCUS11275</name>
</gene>
<dbReference type="Proteomes" id="UP000270094">
    <property type="component" value="Unassembled WGS sequence"/>
</dbReference>
<keyword evidence="2" id="KW-1185">Reference proteome</keyword>
<dbReference type="OrthoDB" id="5875208at2759"/>
<protein>
    <submittedName>
        <fullName evidence="1">Uncharacterized protein</fullName>
    </submittedName>
</protein>
<dbReference type="AlphaFoldDB" id="A0A3P7JJD4"/>